<keyword evidence="4" id="KW-1133">Transmembrane helix</keyword>
<sequence>MPVPTPPPARPVPLTESLRRWSAERGGQRAFTFVDYPDPDSPGRARTLTWRRLDEHARDIALRLRGRVGPGERAALMLPQGLGYVAAFLGCLYAGVIAVPLFGPDLPGHADRLAAVLGDCEPRCVLTDAATAPAVDAFLAEHGIPPVPVLHVERTPGAEPPPRIPWPTADPEDIAYLQYTSGSTRVPAGVMISHGNVVANAQQAIDAFAATPEDTTTVGWLPLFHDMGLVLSVAAPVVGGFPSVLTDPVAFLEQPVRWLRLLSTYRGAISAAPNFAYDYCAARITAEQAAGLRLDGVRALINGSEPVRPGTVGRFHAAFADAGLRPQAHCPSYGLAEATVFATTDPPTAPPRTLACDADALAEGRIVPAGAEEHVGAAEATGERTPAGAAEGGSEREAAGAVEGRPAPVTLVGCGIPVGQVLRITDPRTGRPLPTGHVGEIRLRGPNIGLGYWKRADRSAESFAARITGEYGDWLRTGDLGALHDGQVYVTGRLKDLLVVDGRNHYPQDLEETVQAALPVVRRDRLAVFAVPPARGARDADAAPDIVAVAEYRRGAGPTAQDRTAAEGAARAAVSARHGVRLARLVLVPPGAVPRTSSGKVSRSACRDRYLTGSLAKEAAPGA</sequence>
<dbReference type="Proteomes" id="UP000595703">
    <property type="component" value="Chromosome"/>
</dbReference>
<dbReference type="Gene3D" id="3.30.300.30">
    <property type="match status" value="1"/>
</dbReference>
<keyword evidence="4" id="KW-0812">Transmembrane</keyword>
<feature type="transmembrane region" description="Helical" evidence="4">
    <location>
        <begin position="82"/>
        <end position="103"/>
    </location>
</feature>
<dbReference type="EMBL" id="AP018365">
    <property type="protein sequence ID" value="BBA96441.1"/>
    <property type="molecule type" value="Genomic_DNA"/>
</dbReference>
<comment type="similarity">
    <text evidence="1">Belongs to the ATP-dependent AMP-binding enzyme family.</text>
</comment>
<keyword evidence="2 6" id="KW-0436">Ligase</keyword>
<evidence type="ECO:0000256" key="1">
    <source>
        <dbReference type="ARBA" id="ARBA00006432"/>
    </source>
</evidence>
<reference evidence="6 7" key="3">
    <citation type="journal article" date="2011" name="Nat. Chem. Biol.">
        <title>Reveromycin A biosynthesis uses RevG and RevJ for stereospecific spiroacetal formation.</title>
        <authorList>
            <person name="Takahashi S."/>
            <person name="Toyoda A."/>
            <person name="Sekiyama Y."/>
            <person name="Takagi H."/>
            <person name="Nogawa T."/>
            <person name="Uramoto M."/>
            <person name="Suzuki R."/>
            <person name="Koshino H."/>
            <person name="Kumano T."/>
            <person name="Panthee S."/>
            <person name="Dairi T."/>
            <person name="Ishikawa J."/>
            <person name="Ikeda H."/>
            <person name="Sakaki Y."/>
            <person name="Osada H."/>
        </authorList>
    </citation>
    <scope>NUCLEOTIDE SEQUENCE [LARGE SCALE GENOMIC DNA]</scope>
    <source>
        <strain evidence="6 7">SN-593</strain>
    </source>
</reference>
<dbReference type="CDD" id="cd05931">
    <property type="entry name" value="FAAL"/>
    <property type="match status" value="1"/>
</dbReference>
<feature type="domain" description="AMP-dependent synthetase/ligase" evidence="5">
    <location>
        <begin position="19"/>
        <end position="351"/>
    </location>
</feature>
<reference evidence="6 7" key="2">
    <citation type="journal article" date="2011" name="J. Antibiot.">
        <title>Furaquinocins I and J: novel polyketide isoprenoid hybrid compounds from Streptomyces reveromyceticus SN-593.</title>
        <authorList>
            <person name="Panthee S."/>
            <person name="Takahashi S."/>
            <person name="Takagi H."/>
            <person name="Nogawa T."/>
            <person name="Oowada E."/>
            <person name="Uramoto M."/>
            <person name="Osada H."/>
        </authorList>
    </citation>
    <scope>NUCLEOTIDE SEQUENCE [LARGE SCALE GENOMIC DNA]</scope>
    <source>
        <strain evidence="6 7">SN-593</strain>
    </source>
</reference>
<protein>
    <submittedName>
        <fullName evidence="6">Putative fatty acid:CoA ligase</fullName>
    </submittedName>
</protein>
<dbReference type="InterPro" id="IPR000873">
    <property type="entry name" value="AMP-dep_synth/lig_dom"/>
</dbReference>
<proteinExistence type="inferred from homology"/>
<reference evidence="6 7" key="1">
    <citation type="journal article" date="2010" name="J. Bacteriol.">
        <title>Biochemical characterization of a novel indole prenyltransferase from Streptomyces sp. SN-593.</title>
        <authorList>
            <person name="Takahashi S."/>
            <person name="Takagi H."/>
            <person name="Toyoda A."/>
            <person name="Uramoto M."/>
            <person name="Nogawa T."/>
            <person name="Ueki M."/>
            <person name="Sakaki Y."/>
            <person name="Osada H."/>
        </authorList>
    </citation>
    <scope>NUCLEOTIDE SEQUENCE [LARGE SCALE GENOMIC DNA]</scope>
    <source>
        <strain evidence="6 7">SN-593</strain>
    </source>
</reference>
<dbReference type="PANTHER" id="PTHR22754">
    <property type="entry name" value="DISCO-INTERACTING PROTEIN 2 DIP2 -RELATED"/>
    <property type="match status" value="1"/>
</dbReference>
<organism evidence="6 7">
    <name type="scientific">Actinacidiphila reveromycinica</name>
    <dbReference type="NCBI Taxonomy" id="659352"/>
    <lineage>
        <taxon>Bacteria</taxon>
        <taxon>Bacillati</taxon>
        <taxon>Actinomycetota</taxon>
        <taxon>Actinomycetes</taxon>
        <taxon>Kitasatosporales</taxon>
        <taxon>Streptomycetaceae</taxon>
        <taxon>Actinacidiphila</taxon>
    </lineage>
</organism>
<evidence type="ECO:0000256" key="3">
    <source>
        <dbReference type="SAM" id="MobiDB-lite"/>
    </source>
</evidence>
<reference evidence="6 7" key="4">
    <citation type="journal article" date="2020" name="Sci. Rep.">
        <title>beta-carboline chemical signals induce reveromycin production through a LuxR family regulator in Streptomyces sp. SN-593.</title>
        <authorList>
            <person name="Panthee S."/>
            <person name="Kito N."/>
            <person name="Hayashi T."/>
            <person name="Shimizu T."/>
            <person name="Ishikawa J."/>
            <person name="Hamamoto H."/>
            <person name="Osada H."/>
            <person name="Takahashi S."/>
        </authorList>
    </citation>
    <scope>NUCLEOTIDE SEQUENCE [LARGE SCALE GENOMIC DNA]</scope>
    <source>
        <strain evidence="6 7">SN-593</strain>
    </source>
</reference>
<keyword evidence="4" id="KW-0472">Membrane</keyword>
<dbReference type="GO" id="GO:0006633">
    <property type="term" value="P:fatty acid biosynthetic process"/>
    <property type="evidence" value="ECO:0007669"/>
    <property type="project" value="TreeGrafter"/>
</dbReference>
<dbReference type="GO" id="GO:0016874">
    <property type="term" value="F:ligase activity"/>
    <property type="evidence" value="ECO:0007669"/>
    <property type="project" value="UniProtKB-KW"/>
</dbReference>
<evidence type="ECO:0000256" key="4">
    <source>
        <dbReference type="SAM" id="Phobius"/>
    </source>
</evidence>
<dbReference type="SUPFAM" id="SSF56801">
    <property type="entry name" value="Acetyl-CoA synthetase-like"/>
    <property type="match status" value="1"/>
</dbReference>
<evidence type="ECO:0000313" key="7">
    <source>
        <dbReference type="Proteomes" id="UP000595703"/>
    </source>
</evidence>
<evidence type="ECO:0000313" key="6">
    <source>
        <dbReference type="EMBL" id="BBA96441.1"/>
    </source>
</evidence>
<dbReference type="Pfam" id="PF00501">
    <property type="entry name" value="AMP-binding"/>
    <property type="match status" value="1"/>
</dbReference>
<feature type="region of interest" description="Disordered" evidence="3">
    <location>
        <begin position="376"/>
        <end position="403"/>
    </location>
</feature>
<evidence type="ECO:0000256" key="2">
    <source>
        <dbReference type="ARBA" id="ARBA00022598"/>
    </source>
</evidence>
<evidence type="ECO:0000259" key="5">
    <source>
        <dbReference type="Pfam" id="PF00501"/>
    </source>
</evidence>
<dbReference type="GO" id="GO:0070566">
    <property type="term" value="F:adenylyltransferase activity"/>
    <property type="evidence" value="ECO:0007669"/>
    <property type="project" value="TreeGrafter"/>
</dbReference>
<dbReference type="Gene3D" id="3.40.50.12780">
    <property type="entry name" value="N-terminal domain of ligase-like"/>
    <property type="match status" value="1"/>
</dbReference>
<dbReference type="GO" id="GO:0005886">
    <property type="term" value="C:plasma membrane"/>
    <property type="evidence" value="ECO:0007669"/>
    <property type="project" value="TreeGrafter"/>
</dbReference>
<gene>
    <name evidence="6" type="ORF">RVR_1748</name>
</gene>
<dbReference type="AlphaFoldDB" id="A0A7U3UPQ2"/>
<keyword evidence="7" id="KW-1185">Reference proteome</keyword>
<dbReference type="KEGG" id="arev:RVR_1748"/>
<dbReference type="InterPro" id="IPR040097">
    <property type="entry name" value="FAAL/FAAC"/>
</dbReference>
<name>A0A7U3UPQ2_9ACTN</name>
<accession>A0A7U3UPQ2</accession>
<dbReference type="InterPro" id="IPR045851">
    <property type="entry name" value="AMP-bd_C_sf"/>
</dbReference>
<dbReference type="InterPro" id="IPR042099">
    <property type="entry name" value="ANL_N_sf"/>
</dbReference>
<dbReference type="PANTHER" id="PTHR22754:SF32">
    <property type="entry name" value="DISCO-INTERACTING PROTEIN 2"/>
    <property type="match status" value="1"/>
</dbReference>